<name>A0A9E7GCC1_9LILI</name>
<protein>
    <submittedName>
        <fullName evidence="2">Uncharacterized protein</fullName>
    </submittedName>
</protein>
<dbReference type="OrthoDB" id="10635427at2759"/>
<accession>A0A9E7GCC1</accession>
<dbReference type="Proteomes" id="UP001055439">
    <property type="component" value="Chromosome 6"/>
</dbReference>
<feature type="compositionally biased region" description="Basic and acidic residues" evidence="1">
    <location>
        <begin position="253"/>
        <end position="262"/>
    </location>
</feature>
<dbReference type="AlphaFoldDB" id="A0A9E7GCC1"/>
<evidence type="ECO:0000256" key="1">
    <source>
        <dbReference type="SAM" id="MobiDB-lite"/>
    </source>
</evidence>
<evidence type="ECO:0000313" key="2">
    <source>
        <dbReference type="EMBL" id="URE08658.1"/>
    </source>
</evidence>
<keyword evidence="3" id="KW-1185">Reference proteome</keyword>
<reference evidence="2" key="1">
    <citation type="submission" date="2022-05" db="EMBL/GenBank/DDBJ databases">
        <title>The Musa troglodytarum L. genome provides insights into the mechanism of non-climacteric behaviour and enrichment of carotenoids.</title>
        <authorList>
            <person name="Wang J."/>
        </authorList>
    </citation>
    <scope>NUCLEOTIDE SEQUENCE</scope>
    <source>
        <tissue evidence="2">Leaf</tissue>
    </source>
</reference>
<feature type="region of interest" description="Disordered" evidence="1">
    <location>
        <begin position="232"/>
        <end position="301"/>
    </location>
</feature>
<organism evidence="2 3">
    <name type="scientific">Musa troglodytarum</name>
    <name type="common">fe'i banana</name>
    <dbReference type="NCBI Taxonomy" id="320322"/>
    <lineage>
        <taxon>Eukaryota</taxon>
        <taxon>Viridiplantae</taxon>
        <taxon>Streptophyta</taxon>
        <taxon>Embryophyta</taxon>
        <taxon>Tracheophyta</taxon>
        <taxon>Spermatophyta</taxon>
        <taxon>Magnoliopsida</taxon>
        <taxon>Liliopsida</taxon>
        <taxon>Zingiberales</taxon>
        <taxon>Musaceae</taxon>
        <taxon>Musa</taxon>
    </lineage>
</organism>
<evidence type="ECO:0000313" key="3">
    <source>
        <dbReference type="Proteomes" id="UP001055439"/>
    </source>
</evidence>
<dbReference type="EMBL" id="CP097508">
    <property type="protein sequence ID" value="URE08658.1"/>
    <property type="molecule type" value="Genomic_DNA"/>
</dbReference>
<gene>
    <name evidence="2" type="ORF">MUK42_04602</name>
</gene>
<sequence length="301" mass="32217">MLAWSATLHVSSKIEKKEASKNSKRTGGREVVIAVDDVVAATGDAAAVILKDEEGLVIARRGCVVVGSPGGCGDERPAVPAERQTAVHLLHAVALPGEERQQHARLLERVGTEVDGPQTRPAQPISPPSQRLVPLHPGRPLAAHDVAHFPLQRIEHGRVIEERLGEPVQERRLVVVGLLLHHRHDLGLQPHDPRQHRVDWLHGRCVASLGGGTIPEEAVELQHRVHRDGLARGYLEHPRPDVLQPGGGDPAEGEPHLDRTGELGEAEADLAESVAPVGRGGADPGEAEKRGSAGAERQGLD</sequence>
<proteinExistence type="predicted"/>